<feature type="compositionally biased region" description="Basic and acidic residues" evidence="1">
    <location>
        <begin position="598"/>
        <end position="611"/>
    </location>
</feature>
<protein>
    <submittedName>
        <fullName evidence="2">Uncharacterized protein</fullName>
    </submittedName>
</protein>
<evidence type="ECO:0000256" key="1">
    <source>
        <dbReference type="SAM" id="MobiDB-lite"/>
    </source>
</evidence>
<accession>V5GWF3</accession>
<name>V5GWF3_KALBG</name>
<keyword evidence="3" id="KW-1185">Reference proteome</keyword>
<feature type="compositionally biased region" description="Low complexity" evidence="1">
    <location>
        <begin position="10"/>
        <end position="22"/>
    </location>
</feature>
<dbReference type="Proteomes" id="UP000019377">
    <property type="component" value="Unassembled WGS sequence"/>
</dbReference>
<dbReference type="OrthoDB" id="2556840at2759"/>
<gene>
    <name evidence="2" type="ORF">PSEUBRA_SCAF1g00678</name>
</gene>
<feature type="compositionally biased region" description="Polar residues" evidence="1">
    <location>
        <begin position="23"/>
        <end position="39"/>
    </location>
</feature>
<evidence type="ECO:0000313" key="3">
    <source>
        <dbReference type="Proteomes" id="UP000019377"/>
    </source>
</evidence>
<feature type="region of interest" description="Disordered" evidence="1">
    <location>
        <begin position="254"/>
        <end position="347"/>
    </location>
</feature>
<feature type="compositionally biased region" description="Low complexity" evidence="1">
    <location>
        <begin position="82"/>
        <end position="91"/>
    </location>
</feature>
<sequence length="766" mass="82695">MSRTPGNLTSESSRSQYSLSQSVNNQNTRLQQGAVSSSKSADRTQPRSPPQKSWHAPSQQASMLADDVSQEEDELSEELPLHLRSSRSPRSQRAFLAKRKSGKDVAHGSSSKRTKRADDELSASEKALYPTKAPNRGPSPRALDDTRSTTADSRSGEPGGELADSASERVLSLDEIDTFLDLIYKHHPDPMTAETMRQSVDALYHDWEQYCARRRVPVRLTKKPLMDEYGKIFNGVYGSDFQAKAKSIAEAVFQRSASEQDDERRDNGDRNSAAKSMTDGDTDDDDEEDKGDGNDSTFSTEKSTAAGKSGQSQVPPSGKGKVGKGQVAAGADEPGTPSKSSIAQKGRNGLAVLPPGLFDILRTHLRDDILASIMPSVRNELTEQTRELFLQNQDLFGRLKEMEDRIRNQDLWIRHLLSRDPLEPGASPVGPPATFAGMPRADPASASAARPRPLTGGARESSSFGRPPPQHGFRRSDGDSGDGVPIGDYNSGGRPMSPRQHSRDGPRHFPEQGMTGPHPLEGGASSAMTVPPSGSGQGLGPGPVVAFESVRWQGTHRAGPPRDRAPTDGRPSYVGESPHRRPGSGPAETQQFHPYTNEPHDPYQMRYEPHPDAVQYMPLHRHSIADPRRLSTVSGGSVVPAGQRGSAPGPSQPSMGPAAAIGAHDDFRRSGPPTVQREPVPPPSEPSYDIRRPSHPNLPASHSEPYFSSGHETIRTPQAPRSMAVGSSPVQIPKNKRGRPSKAEMANNRVGELGGGGGAQPRPYMS</sequence>
<feature type="region of interest" description="Disordered" evidence="1">
    <location>
        <begin position="420"/>
        <end position="766"/>
    </location>
</feature>
<feature type="compositionally biased region" description="Basic and acidic residues" evidence="1">
    <location>
        <begin position="501"/>
        <end position="510"/>
    </location>
</feature>
<organism evidence="2 3">
    <name type="scientific">Kalmanozyma brasiliensis (strain GHG001)</name>
    <name type="common">Yeast</name>
    <name type="synonym">Pseudozyma brasiliensis</name>
    <dbReference type="NCBI Taxonomy" id="1365824"/>
    <lineage>
        <taxon>Eukaryota</taxon>
        <taxon>Fungi</taxon>
        <taxon>Dikarya</taxon>
        <taxon>Basidiomycota</taxon>
        <taxon>Ustilaginomycotina</taxon>
        <taxon>Ustilaginomycetes</taxon>
        <taxon>Ustilaginales</taxon>
        <taxon>Ustilaginaceae</taxon>
        <taxon>Kalmanozyma</taxon>
    </lineage>
</organism>
<proteinExistence type="predicted"/>
<dbReference type="HOGENOM" id="CLU_011670_0_0_1"/>
<reference evidence="3" key="1">
    <citation type="journal article" date="2013" name="Genome Announc.">
        <title>Draft genome sequence of Pseudozyma brasiliensis sp. nov. strain GHG001, a high producer of endo-1,4-xylanase isolated from an insect pest of sugarcane.</title>
        <authorList>
            <person name="Oliveira J.V.D.C."/>
            <person name="dos Santos R.A.C."/>
            <person name="Borges T.A."/>
            <person name="Riano-Pachon D.M."/>
            <person name="Goldman G.H."/>
        </authorList>
    </citation>
    <scope>NUCLEOTIDE SEQUENCE [LARGE SCALE GENOMIC DNA]</scope>
    <source>
        <strain evidence="3">GHG001</strain>
    </source>
</reference>
<feature type="compositionally biased region" description="Low complexity" evidence="1">
    <location>
        <begin position="439"/>
        <end position="453"/>
    </location>
</feature>
<dbReference type="EMBL" id="KI545851">
    <property type="protein sequence ID" value="EST10222.1"/>
    <property type="molecule type" value="Genomic_DNA"/>
</dbReference>
<feature type="region of interest" description="Disordered" evidence="1">
    <location>
        <begin position="1"/>
        <end position="167"/>
    </location>
</feature>
<dbReference type="eggNOG" id="ENOG502TKFT">
    <property type="taxonomic scope" value="Eukaryota"/>
</dbReference>
<dbReference type="OMA" id="DLWIRHL"/>
<feature type="compositionally biased region" description="Acidic residues" evidence="1">
    <location>
        <begin position="280"/>
        <end position="290"/>
    </location>
</feature>
<feature type="compositionally biased region" description="Acidic residues" evidence="1">
    <location>
        <begin position="68"/>
        <end position="77"/>
    </location>
</feature>
<dbReference type="AlphaFoldDB" id="V5GWF3"/>
<evidence type="ECO:0000313" key="2">
    <source>
        <dbReference type="EMBL" id="EST10222.1"/>
    </source>
</evidence>